<proteinExistence type="predicted"/>
<comment type="caution">
    <text evidence="1">The sequence shown here is derived from an EMBL/GenBank/DDBJ whole genome shotgun (WGS) entry which is preliminary data.</text>
</comment>
<dbReference type="Proteomes" id="UP001363622">
    <property type="component" value="Unassembled WGS sequence"/>
</dbReference>
<dbReference type="EMBL" id="JBBPHU010000009">
    <property type="protein sequence ID" value="KAK7513679.1"/>
    <property type="molecule type" value="Genomic_DNA"/>
</dbReference>
<reference evidence="1 2" key="1">
    <citation type="submission" date="2024-04" db="EMBL/GenBank/DDBJ databases">
        <title>Phyllosticta paracitricarpa is synonymous to the EU quarantine fungus P. citricarpa based on phylogenomic analyses.</title>
        <authorList>
            <consortium name="Lawrence Berkeley National Laboratory"/>
            <person name="Van Ingen-Buijs V.A."/>
            <person name="Van Westerhoven A.C."/>
            <person name="Haridas S."/>
            <person name="Skiadas P."/>
            <person name="Martin F."/>
            <person name="Groenewald J.Z."/>
            <person name="Crous P.W."/>
            <person name="Seidl M.F."/>
        </authorList>
    </citation>
    <scope>NUCLEOTIDE SEQUENCE [LARGE SCALE GENOMIC DNA]</scope>
    <source>
        <strain evidence="1 2">CBS 123371</strain>
    </source>
</reference>
<evidence type="ECO:0000313" key="1">
    <source>
        <dbReference type="EMBL" id="KAK7513679.1"/>
    </source>
</evidence>
<sequence length="205" mass="23783">MYACCYCHAFHAKDYLDKDHQLPRVEARPCVGRTQFYRPWEYKSMYWFSTRDMDSWSSWHTRVCGMSQVLTKARRDDGSIACSFSSIGKVVLNLRAIGAYQVPKLRKLIHDELAQCELKICSHLRVKDLDLDGIASQVLDDGQYWIEGTFPQKHCEADYFLRMNEPFSKLKQPENLVIALGVYHRFLVGRVIGPEWLAISEPRAS</sequence>
<gene>
    <name evidence="1" type="ORF">IWZ03DRAFT_382688</name>
</gene>
<organism evidence="1 2">
    <name type="scientific">Phyllosticta citriasiana</name>
    <dbReference type="NCBI Taxonomy" id="595635"/>
    <lineage>
        <taxon>Eukaryota</taxon>
        <taxon>Fungi</taxon>
        <taxon>Dikarya</taxon>
        <taxon>Ascomycota</taxon>
        <taxon>Pezizomycotina</taxon>
        <taxon>Dothideomycetes</taxon>
        <taxon>Dothideomycetes incertae sedis</taxon>
        <taxon>Botryosphaeriales</taxon>
        <taxon>Phyllostictaceae</taxon>
        <taxon>Phyllosticta</taxon>
    </lineage>
</organism>
<protein>
    <submittedName>
        <fullName evidence="1">Uncharacterized protein</fullName>
    </submittedName>
</protein>
<evidence type="ECO:0000313" key="2">
    <source>
        <dbReference type="Proteomes" id="UP001363622"/>
    </source>
</evidence>
<name>A0ABR1KF52_9PEZI</name>
<accession>A0ABR1KF52</accession>
<keyword evidence="2" id="KW-1185">Reference proteome</keyword>